<dbReference type="PhylomeDB" id="A0A0D2WV28"/>
<feature type="domain" description="Exocyst complex component Sec3 C-terminal" evidence="7">
    <location>
        <begin position="856"/>
        <end position="1161"/>
    </location>
</feature>
<dbReference type="InParanoid" id="A0A0D2WV28"/>
<dbReference type="GO" id="GO:0005546">
    <property type="term" value="F:phosphatidylinositol-4,5-bisphosphate binding"/>
    <property type="evidence" value="ECO:0007669"/>
    <property type="project" value="TreeGrafter"/>
</dbReference>
<sequence>MDIGARLRREVFAPNERLIAWLRVMKPAKRLDRLSVGLSGKGGRLHKARIAAIAMRDDSVPVLVVVKQKTLKDGSGSGSGSGSGGSGGSGGGPESGKVFSRIKGNKSKRAAAMQAAAAAAAHTSTLGAGTDDDGGDADEDEANNNAALAATGSAAGTAGSAANATRLKKSKEFMLRDLRIIDGRAEGIDAREFSLQFDGTGRLKDKDRDDDAAAAGLGAMHSAASVGSTGSSGTPNSSTIVMTSSGSKTVLKYTAETADERNAFIGVVWRLCKSYLAAKPQLKNVTKQQVSSTAGWDHIGLDNPSTISFLALSPDQAAGAMARRGIGAPGSRKRNGPSASEEGAGDAEGDDAAAVALDLLNDDLMFESAGANADDRELNEQEERDMESFLSAYETAVADAEGFMDKLQHELHGLDSANIHALLSSEMQIDLLVGHFDRAQTELDRLESFIDKYDGVVDKLRQNVEAMEAKHGFVRVQTENYRSIQSRVEGIVDELDVDPSVLSVLETGDLAMAGDLRKAITASARLRRIFDQEGALNGLTNMTAVKQRRKYFAVLRQKFVERLAQFMERMYAQKSFEPVLPSMVAALGIEASRTLQQYQVNQLQLPVAAPSIVSSTGAASAPAPPFAPTASAPMARNHSNRHSNMLMYTPLLKWLRATDSAQFEALTRSYMQVVGRIYKDDGKAVFEQLRHAAQAGAKGAAGKFSFKVHVQTSGGPLLTTTSSTADARDGEEVLIPMMPGSSAKERIRFDQAFDRALALVVPLVLAEQAFVFEFFDLKDKPAQSSAMAGLLSVPEGHSSGNKRLSISDVDASSPLADNSSSTSTGSAGSSPAATSLRAPSKSHKRTGSTASVRSAEETSRMVVDSHHETHPRITSILVETQGWLEGELQSLLDLGNRLEHFNTLIVMVKVDSCLEEHAGKSNFLTALLTRIFQLARREFDKFIDEQKRHIEDAKTTKKAKPGVLPFVLKFTDFVSTMQLLVEGWKKASSVDPAFVAIAEAVFDGIERIASDCKHGDVVRFENYHGIFQQMSLKRVACIEPFRKQAQQEYKHNIDGYVTSILGSPLEKLSKFFEGVQKGIDGGIREDEIGFQVKYSKQELKKIIKEYPGKEVKKGLEHIYQKVQKHLSEEASLLQVVWRSVQEQFLAQYKSFEDLIRRCYPGSQITLEFNISDLLSYFSELSRSQ</sequence>
<feature type="compositionally biased region" description="Low complexity" evidence="5">
    <location>
        <begin position="819"/>
        <end position="835"/>
    </location>
</feature>
<dbReference type="PANTHER" id="PTHR16092">
    <property type="entry name" value="SEC3/SYNTAXIN-RELATED"/>
    <property type="match status" value="1"/>
</dbReference>
<evidence type="ECO:0000259" key="7">
    <source>
        <dbReference type="Pfam" id="PF20654"/>
    </source>
</evidence>
<dbReference type="InterPro" id="IPR019160">
    <property type="entry name" value="Sec3_CC"/>
</dbReference>
<comment type="similarity">
    <text evidence="1">Belongs to the SEC3 family.</text>
</comment>
<evidence type="ECO:0000256" key="2">
    <source>
        <dbReference type="ARBA" id="ARBA00022448"/>
    </source>
</evidence>
<keyword evidence="4" id="KW-0175">Coiled coil</keyword>
<name>A0A0D2WV28_CAPO3</name>
<dbReference type="Pfam" id="PF09763">
    <property type="entry name" value="Sec3_CC"/>
    <property type="match status" value="1"/>
</dbReference>
<dbReference type="OrthoDB" id="27109at2759"/>
<feature type="compositionally biased region" description="Gly residues" evidence="5">
    <location>
        <begin position="75"/>
        <end position="94"/>
    </location>
</feature>
<keyword evidence="9" id="KW-1185">Reference proteome</keyword>
<keyword evidence="3" id="KW-0268">Exocytosis</keyword>
<evidence type="ECO:0000256" key="5">
    <source>
        <dbReference type="SAM" id="MobiDB-lite"/>
    </source>
</evidence>
<dbReference type="GO" id="GO:0006893">
    <property type="term" value="P:Golgi to plasma membrane transport"/>
    <property type="evidence" value="ECO:0007669"/>
    <property type="project" value="TreeGrafter"/>
</dbReference>
<evidence type="ECO:0000259" key="6">
    <source>
        <dbReference type="Pfam" id="PF09763"/>
    </source>
</evidence>
<feature type="compositionally biased region" description="Low complexity" evidence="5">
    <location>
        <begin position="320"/>
        <end position="330"/>
    </location>
</feature>
<dbReference type="RefSeq" id="XP_004345095.1">
    <property type="nucleotide sequence ID" value="XM_004345045.2"/>
</dbReference>
<feature type="region of interest" description="Disordered" evidence="5">
    <location>
        <begin position="71"/>
        <end position="104"/>
    </location>
</feature>
<dbReference type="Proteomes" id="UP000008743">
    <property type="component" value="Unassembled WGS sequence"/>
</dbReference>
<reference evidence="9" key="1">
    <citation type="submission" date="2011-02" db="EMBL/GenBank/DDBJ databases">
        <title>The Genome Sequence of Capsaspora owczarzaki ATCC 30864.</title>
        <authorList>
            <person name="Russ C."/>
            <person name="Cuomo C."/>
            <person name="Burger G."/>
            <person name="Gray M.W."/>
            <person name="Holland P.W.H."/>
            <person name="King N."/>
            <person name="Lang F.B.F."/>
            <person name="Roger A.J."/>
            <person name="Ruiz-Trillo I."/>
            <person name="Young S.K."/>
            <person name="Zeng Q."/>
            <person name="Gargeya S."/>
            <person name="Alvarado L."/>
            <person name="Berlin A."/>
            <person name="Chapman S.B."/>
            <person name="Chen Z."/>
            <person name="Freedman E."/>
            <person name="Gellesch M."/>
            <person name="Goldberg J."/>
            <person name="Griggs A."/>
            <person name="Gujja S."/>
            <person name="Heilman E."/>
            <person name="Heiman D."/>
            <person name="Howarth C."/>
            <person name="Mehta T."/>
            <person name="Neiman D."/>
            <person name="Pearson M."/>
            <person name="Roberts A."/>
            <person name="Saif S."/>
            <person name="Shea T."/>
            <person name="Shenoy N."/>
            <person name="Sisk P."/>
            <person name="Stolte C."/>
            <person name="Sykes S."/>
            <person name="White J."/>
            <person name="Yandava C."/>
            <person name="Haas B."/>
            <person name="Nusbaum C."/>
            <person name="Birren B."/>
        </authorList>
    </citation>
    <scope>NUCLEOTIDE SEQUENCE</scope>
    <source>
        <strain evidence="9">ATCC 30864</strain>
    </source>
</reference>
<proteinExistence type="inferred from homology"/>
<accession>A0A0D2WV28</accession>
<dbReference type="GO" id="GO:0006887">
    <property type="term" value="P:exocytosis"/>
    <property type="evidence" value="ECO:0007669"/>
    <property type="project" value="UniProtKB-KW"/>
</dbReference>
<keyword evidence="2" id="KW-0813">Transport</keyword>
<feature type="region of interest" description="Disordered" evidence="5">
    <location>
        <begin position="796"/>
        <end position="867"/>
    </location>
</feature>
<dbReference type="eggNOG" id="KOG2148">
    <property type="taxonomic scope" value="Eukaryota"/>
</dbReference>
<gene>
    <name evidence="8" type="ORF">CAOG_006346</name>
</gene>
<dbReference type="GO" id="GO:0005886">
    <property type="term" value="C:plasma membrane"/>
    <property type="evidence" value="ECO:0007669"/>
    <property type="project" value="TreeGrafter"/>
</dbReference>
<dbReference type="PANTHER" id="PTHR16092:SF14">
    <property type="entry name" value="EXOCYST COMPLEX COMPONENT 1 ISOFORM X1"/>
    <property type="match status" value="1"/>
</dbReference>
<dbReference type="AlphaFoldDB" id="A0A0D2WV28"/>
<organism evidence="8 9">
    <name type="scientific">Capsaspora owczarzaki (strain ATCC 30864)</name>
    <dbReference type="NCBI Taxonomy" id="595528"/>
    <lineage>
        <taxon>Eukaryota</taxon>
        <taxon>Filasterea</taxon>
        <taxon>Capsaspora</taxon>
    </lineage>
</organism>
<dbReference type="Pfam" id="PF20654">
    <property type="entry name" value="Sec3_C-term"/>
    <property type="match status" value="1"/>
</dbReference>
<evidence type="ECO:0008006" key="10">
    <source>
        <dbReference type="Google" id="ProtNLM"/>
    </source>
</evidence>
<evidence type="ECO:0000256" key="3">
    <source>
        <dbReference type="ARBA" id="ARBA00022483"/>
    </source>
</evidence>
<dbReference type="InterPro" id="IPR048628">
    <property type="entry name" value="Sec3_C"/>
</dbReference>
<evidence type="ECO:0000313" key="8">
    <source>
        <dbReference type="EMBL" id="KJE95963.1"/>
    </source>
</evidence>
<protein>
    <recommendedName>
        <fullName evidence="10">Exocyst complex component Sec3 PIP2-binding N-terminal domain-containing protein</fullName>
    </recommendedName>
</protein>
<dbReference type="STRING" id="595528.A0A0D2WV28"/>
<evidence type="ECO:0000313" key="9">
    <source>
        <dbReference type="Proteomes" id="UP000008743"/>
    </source>
</evidence>
<evidence type="ECO:0000256" key="1">
    <source>
        <dbReference type="ARBA" id="ARBA00006518"/>
    </source>
</evidence>
<dbReference type="GO" id="GO:0000145">
    <property type="term" value="C:exocyst"/>
    <property type="evidence" value="ECO:0007669"/>
    <property type="project" value="InterPro"/>
</dbReference>
<feature type="region of interest" description="Disordered" evidence="5">
    <location>
        <begin position="320"/>
        <end position="348"/>
    </location>
</feature>
<dbReference type="EMBL" id="KE346370">
    <property type="protein sequence ID" value="KJE95963.1"/>
    <property type="molecule type" value="Genomic_DNA"/>
</dbReference>
<evidence type="ECO:0000256" key="4">
    <source>
        <dbReference type="ARBA" id="ARBA00023054"/>
    </source>
</evidence>
<feature type="compositionally biased region" description="Basic and acidic residues" evidence="5">
    <location>
        <begin position="854"/>
        <end position="867"/>
    </location>
</feature>
<feature type="domain" description="Exocyst complex component Sec3 coiled-coil" evidence="6">
    <location>
        <begin position="401"/>
        <end position="526"/>
    </location>
</feature>